<sequence length="91" mass="10086">MKTFISGATGYLGQRLTMKLAEGGEEIHILVRNKAKSPQLVHPNISIFVGDILDSDSIKVAMEGCEKVFHVAALARAWSKNHYSYLKKRIG</sequence>
<evidence type="ECO:0000313" key="3">
    <source>
        <dbReference type="Proteomes" id="UP001589797"/>
    </source>
</evidence>
<dbReference type="Proteomes" id="UP001589797">
    <property type="component" value="Unassembled WGS sequence"/>
</dbReference>
<comment type="caution">
    <text evidence="2">The sequence shown here is derived from an EMBL/GenBank/DDBJ whole genome shotgun (WGS) entry which is preliminary data.</text>
</comment>
<gene>
    <name evidence="2" type="ORF">ACFFIP_05745</name>
</gene>
<name>A0ABV6FRB5_9BACT</name>
<dbReference type="InterPro" id="IPR016040">
    <property type="entry name" value="NAD(P)-bd_dom"/>
</dbReference>
<accession>A0ABV6FRB5</accession>
<dbReference type="InterPro" id="IPR036291">
    <property type="entry name" value="NAD(P)-bd_dom_sf"/>
</dbReference>
<dbReference type="InterPro" id="IPR051783">
    <property type="entry name" value="NAD(P)-dependent_oxidoreduct"/>
</dbReference>
<protein>
    <submittedName>
        <fullName evidence="2">NAD(P)H-binding protein</fullName>
    </submittedName>
</protein>
<feature type="domain" description="NAD(P)-binding" evidence="1">
    <location>
        <begin position="7"/>
        <end position="73"/>
    </location>
</feature>
<dbReference type="PANTHER" id="PTHR48079">
    <property type="entry name" value="PROTEIN YEEZ"/>
    <property type="match status" value="1"/>
</dbReference>
<dbReference type="Pfam" id="PF13460">
    <property type="entry name" value="NAD_binding_10"/>
    <property type="match status" value="1"/>
</dbReference>
<dbReference type="RefSeq" id="WP_382386617.1">
    <property type="nucleotide sequence ID" value="NZ_JBHLWI010000009.1"/>
</dbReference>
<reference evidence="2 3" key="1">
    <citation type="submission" date="2024-09" db="EMBL/GenBank/DDBJ databases">
        <authorList>
            <person name="Sun Q."/>
            <person name="Mori K."/>
        </authorList>
    </citation>
    <scope>NUCLEOTIDE SEQUENCE [LARGE SCALE GENOMIC DNA]</scope>
    <source>
        <strain evidence="2 3">CCM 7650</strain>
    </source>
</reference>
<organism evidence="2 3">
    <name type="scientific">Fontibacter flavus</name>
    <dbReference type="NCBI Taxonomy" id="654838"/>
    <lineage>
        <taxon>Bacteria</taxon>
        <taxon>Pseudomonadati</taxon>
        <taxon>Bacteroidota</taxon>
        <taxon>Cytophagia</taxon>
        <taxon>Cytophagales</taxon>
        <taxon>Cyclobacteriaceae</taxon>
        <taxon>Fontibacter</taxon>
    </lineage>
</organism>
<evidence type="ECO:0000313" key="2">
    <source>
        <dbReference type="EMBL" id="MFC0262179.1"/>
    </source>
</evidence>
<dbReference type="PANTHER" id="PTHR48079:SF6">
    <property type="entry name" value="NAD(P)-BINDING DOMAIN-CONTAINING PROTEIN-RELATED"/>
    <property type="match status" value="1"/>
</dbReference>
<proteinExistence type="predicted"/>
<dbReference type="Gene3D" id="3.40.50.720">
    <property type="entry name" value="NAD(P)-binding Rossmann-like Domain"/>
    <property type="match status" value="1"/>
</dbReference>
<evidence type="ECO:0000259" key="1">
    <source>
        <dbReference type="Pfam" id="PF13460"/>
    </source>
</evidence>
<keyword evidence="3" id="KW-1185">Reference proteome</keyword>
<dbReference type="SUPFAM" id="SSF51735">
    <property type="entry name" value="NAD(P)-binding Rossmann-fold domains"/>
    <property type="match status" value="1"/>
</dbReference>
<dbReference type="EMBL" id="JBHLWI010000009">
    <property type="protein sequence ID" value="MFC0262179.1"/>
    <property type="molecule type" value="Genomic_DNA"/>
</dbReference>